<keyword evidence="12" id="KW-1185">Reference proteome</keyword>
<evidence type="ECO:0000256" key="9">
    <source>
        <dbReference type="ARBA" id="ARBA00023242"/>
    </source>
</evidence>
<evidence type="ECO:0000313" key="12">
    <source>
        <dbReference type="Proteomes" id="UP000261640"/>
    </source>
</evidence>
<keyword evidence="7" id="KW-0371">Homeobox</keyword>
<name>A0A7N8WS36_9TELE</name>
<dbReference type="InterPro" id="IPR038861">
    <property type="entry name" value="ADNP/ADNP2"/>
</dbReference>
<dbReference type="InterPro" id="IPR045762">
    <property type="entry name" value="ADNP_Znf"/>
</dbReference>
<evidence type="ECO:0000256" key="5">
    <source>
        <dbReference type="ARBA" id="ARBA00023015"/>
    </source>
</evidence>
<dbReference type="PANTHER" id="PTHR15740:SF1">
    <property type="entry name" value="ACTIVITY-DEPENDENT NEUROPROTECTOR HOMEOBOX PROTEIN"/>
    <property type="match status" value="1"/>
</dbReference>
<dbReference type="GO" id="GO:0003677">
    <property type="term" value="F:DNA binding"/>
    <property type="evidence" value="ECO:0007669"/>
    <property type="project" value="UniProtKB-KW"/>
</dbReference>
<sequence>MYQLPVNNLTRIRRARKQVKKALGDIGLEFCREAAEEFREFCPNEQFVKSTLCLDICAWDPSYSKSQVNLIFVFNHTLRAEPVVQPVIGYLKPVVPAGKNHSSVAASQR</sequence>
<accession>A0A7N8WS36</accession>
<proteinExistence type="predicted"/>
<dbReference type="Pfam" id="PF19627">
    <property type="entry name" value="ADNP_N"/>
    <property type="match status" value="1"/>
</dbReference>
<keyword evidence="5" id="KW-0805">Transcription regulation</keyword>
<keyword evidence="6" id="KW-0238">DNA-binding</keyword>
<dbReference type="Proteomes" id="UP000261640">
    <property type="component" value="Unplaced"/>
</dbReference>
<evidence type="ECO:0000256" key="8">
    <source>
        <dbReference type="ARBA" id="ARBA00023163"/>
    </source>
</evidence>
<keyword evidence="8" id="KW-0804">Transcription</keyword>
<evidence type="ECO:0000313" key="11">
    <source>
        <dbReference type="Ensembl" id="ENSMAMP00000041518.1"/>
    </source>
</evidence>
<dbReference type="GO" id="GO:0010468">
    <property type="term" value="P:regulation of gene expression"/>
    <property type="evidence" value="ECO:0007669"/>
    <property type="project" value="TreeGrafter"/>
</dbReference>
<keyword evidence="1" id="KW-0479">Metal-binding</keyword>
<dbReference type="InParanoid" id="A0A7N8WS36"/>
<dbReference type="AlphaFoldDB" id="A0A7N8WS36"/>
<keyword evidence="9" id="KW-0539">Nucleus</keyword>
<evidence type="ECO:0000256" key="3">
    <source>
        <dbReference type="ARBA" id="ARBA00022771"/>
    </source>
</evidence>
<evidence type="ECO:0000259" key="10">
    <source>
        <dbReference type="Pfam" id="PF19627"/>
    </source>
</evidence>
<dbReference type="GO" id="GO:0005634">
    <property type="term" value="C:nucleus"/>
    <property type="evidence" value="ECO:0007669"/>
    <property type="project" value="TreeGrafter"/>
</dbReference>
<reference evidence="11" key="1">
    <citation type="submission" date="2025-08" db="UniProtKB">
        <authorList>
            <consortium name="Ensembl"/>
        </authorList>
    </citation>
    <scope>IDENTIFICATION</scope>
</reference>
<feature type="domain" description="ADNP zinc finger" evidence="10">
    <location>
        <begin position="2"/>
        <end position="67"/>
    </location>
</feature>
<protein>
    <submittedName>
        <fullName evidence="11">Activity-dependent neuroprotector homeobox a</fullName>
    </submittedName>
</protein>
<keyword evidence="2" id="KW-0677">Repeat</keyword>
<reference evidence="11" key="2">
    <citation type="submission" date="2025-09" db="UniProtKB">
        <authorList>
            <consortium name="Ensembl"/>
        </authorList>
    </citation>
    <scope>IDENTIFICATION</scope>
</reference>
<keyword evidence="4" id="KW-0862">Zinc</keyword>
<evidence type="ECO:0000256" key="6">
    <source>
        <dbReference type="ARBA" id="ARBA00023125"/>
    </source>
</evidence>
<evidence type="ECO:0000256" key="1">
    <source>
        <dbReference type="ARBA" id="ARBA00022723"/>
    </source>
</evidence>
<dbReference type="GeneTree" id="ENSGT00530000063631"/>
<evidence type="ECO:0000256" key="7">
    <source>
        <dbReference type="ARBA" id="ARBA00023155"/>
    </source>
</evidence>
<organism evidence="11 12">
    <name type="scientific">Mastacembelus armatus</name>
    <name type="common">zig-zag eel</name>
    <dbReference type="NCBI Taxonomy" id="205130"/>
    <lineage>
        <taxon>Eukaryota</taxon>
        <taxon>Metazoa</taxon>
        <taxon>Chordata</taxon>
        <taxon>Craniata</taxon>
        <taxon>Vertebrata</taxon>
        <taxon>Euteleostomi</taxon>
        <taxon>Actinopterygii</taxon>
        <taxon>Neopterygii</taxon>
        <taxon>Teleostei</taxon>
        <taxon>Neoteleostei</taxon>
        <taxon>Acanthomorphata</taxon>
        <taxon>Anabantaria</taxon>
        <taxon>Synbranchiformes</taxon>
        <taxon>Mastacembelidae</taxon>
        <taxon>Mastacembelus</taxon>
    </lineage>
</organism>
<dbReference type="Ensembl" id="ENSMAMT00000067278.1">
    <property type="protein sequence ID" value="ENSMAMP00000041518.1"/>
    <property type="gene ID" value="ENSMAMG00000027960.1"/>
</dbReference>
<dbReference type="PANTHER" id="PTHR15740">
    <property type="entry name" value="NEUROPROTECTIVE PEPTIDE-CONTAINING PROTEIN"/>
    <property type="match status" value="1"/>
</dbReference>
<evidence type="ECO:0000256" key="4">
    <source>
        <dbReference type="ARBA" id="ARBA00022833"/>
    </source>
</evidence>
<evidence type="ECO:0000256" key="2">
    <source>
        <dbReference type="ARBA" id="ARBA00022737"/>
    </source>
</evidence>
<keyword evidence="3" id="KW-0863">Zinc-finger</keyword>
<dbReference type="GO" id="GO:0008270">
    <property type="term" value="F:zinc ion binding"/>
    <property type="evidence" value="ECO:0007669"/>
    <property type="project" value="UniProtKB-KW"/>
</dbReference>